<dbReference type="FunCoup" id="F4P3C7">
    <property type="interactions" value="517"/>
</dbReference>
<evidence type="ECO:0000256" key="5">
    <source>
        <dbReference type="ARBA" id="ARBA00022917"/>
    </source>
</evidence>
<accession>F4P3C7</accession>
<dbReference type="GO" id="GO:0005829">
    <property type="term" value="C:cytosol"/>
    <property type="evidence" value="ECO:0007669"/>
    <property type="project" value="UniProtKB-SubCell"/>
</dbReference>
<dbReference type="GeneID" id="18236588"/>
<keyword evidence="11" id="KW-1185">Reference proteome</keyword>
<dbReference type="RefSeq" id="XP_006678868.1">
    <property type="nucleotide sequence ID" value="XM_006678805.1"/>
</dbReference>
<name>F4P3C7_BATDJ</name>
<evidence type="ECO:0000256" key="7">
    <source>
        <dbReference type="ARBA" id="ARBA00044356"/>
    </source>
</evidence>
<dbReference type="InParanoid" id="F4P3C7"/>
<evidence type="ECO:0000313" key="11">
    <source>
        <dbReference type="Proteomes" id="UP000007241"/>
    </source>
</evidence>
<evidence type="ECO:0000256" key="4">
    <source>
        <dbReference type="ARBA" id="ARBA00022540"/>
    </source>
</evidence>
<evidence type="ECO:0000256" key="9">
    <source>
        <dbReference type="RuleBase" id="RU003814"/>
    </source>
</evidence>
<keyword evidence="3" id="KW-0963">Cytoplasm</keyword>
<dbReference type="Proteomes" id="UP000007241">
    <property type="component" value="Unassembled WGS sequence"/>
</dbReference>
<sequence>MQYEHENVEFAENRSRGHVHPAVLSLGLHFHEFSISGGNARCIAMLDAFKKVILDYTTPLGTSLQRHLTQHISKQVDFLSNMRSLSASMKSAIRKLKSVISGLSIDTPDEDAKASIYVAIETYIEASITLADTAIVSIAINEKKIKDGDVVLTYARSSVVLKLLHEAHDQGIKFSVVVADGRPKLEGKEMLKQLVRAGIKCTYTLTSALPFTIKDVTKVFLGASCVLSNGDVMARVGTSVVAMTAYNAKIPIIVLCEKYKFSETVRLDSFVWNEIDQKAAMSQLHPATVRWRDIEQLRLLNLFYDMTPAKFITLIICESGQIPSNAVLIIMRDYNDLETKVTLQA</sequence>
<evidence type="ECO:0000313" key="10">
    <source>
        <dbReference type="EMBL" id="EGF80193.1"/>
    </source>
</evidence>
<evidence type="ECO:0000256" key="8">
    <source>
        <dbReference type="ARBA" id="ARBA00046432"/>
    </source>
</evidence>
<evidence type="ECO:0000256" key="3">
    <source>
        <dbReference type="ARBA" id="ARBA00022490"/>
    </source>
</evidence>
<protein>
    <recommendedName>
        <fullName evidence="6">Translation initiation factor eIF2B subunit delta</fullName>
    </recommendedName>
    <alternativeName>
        <fullName evidence="7">eIF2B GDP-GTP exchange factor subunit delta</fullName>
    </alternativeName>
</protein>
<dbReference type="HOGENOM" id="CLU_016218_3_1_1"/>
<evidence type="ECO:0000256" key="6">
    <source>
        <dbReference type="ARBA" id="ARBA00044147"/>
    </source>
</evidence>
<dbReference type="OrthoDB" id="10254737at2759"/>
<dbReference type="OMA" id="MRDYVIC"/>
<dbReference type="InterPro" id="IPR042529">
    <property type="entry name" value="IF_2B-like_C"/>
</dbReference>
<keyword evidence="5" id="KW-0648">Protein biosynthesis</keyword>
<organism evidence="10 11">
    <name type="scientific">Batrachochytrium dendrobatidis (strain JAM81 / FGSC 10211)</name>
    <name type="common">Frog chytrid fungus</name>
    <dbReference type="NCBI Taxonomy" id="684364"/>
    <lineage>
        <taxon>Eukaryota</taxon>
        <taxon>Fungi</taxon>
        <taxon>Fungi incertae sedis</taxon>
        <taxon>Chytridiomycota</taxon>
        <taxon>Chytridiomycota incertae sedis</taxon>
        <taxon>Chytridiomycetes</taxon>
        <taxon>Rhizophydiales</taxon>
        <taxon>Rhizophydiales incertae sedis</taxon>
        <taxon>Batrachochytrium</taxon>
    </lineage>
</organism>
<dbReference type="GO" id="GO:0003743">
    <property type="term" value="F:translation initiation factor activity"/>
    <property type="evidence" value="ECO:0000318"/>
    <property type="project" value="GO_Central"/>
</dbReference>
<comment type="subcellular location">
    <subcellularLocation>
        <location evidence="1">Cytoplasm</location>
        <location evidence="1">Cytosol</location>
    </subcellularLocation>
</comment>
<dbReference type="AlphaFoldDB" id="F4P3C7"/>
<dbReference type="InterPro" id="IPR000649">
    <property type="entry name" value="IF-2B-related"/>
</dbReference>
<dbReference type="InterPro" id="IPR037171">
    <property type="entry name" value="NagB/RpiA_transferase-like"/>
</dbReference>
<dbReference type="PANTHER" id="PTHR10233">
    <property type="entry name" value="TRANSLATION INITIATION FACTOR EIF-2B"/>
    <property type="match status" value="1"/>
</dbReference>
<dbReference type="PANTHER" id="PTHR10233:SF14">
    <property type="entry name" value="TRANSLATION INITIATION FACTOR EIF-2B SUBUNIT DELTA"/>
    <property type="match status" value="1"/>
</dbReference>
<comment type="subunit">
    <text evidence="8">Component of the translation initiation factor 2B (eIF2B) complex which is a heterodecamer of two sets of five different subunits: alpha, beta, gamma, delta and epsilon. Subunits alpha, beta and delta comprise a regulatory subcomplex and subunits epsilon and gamma comprise a catalytic subcomplex. Within the complex, the hexameric regulatory complex resides at the center, with the two heterodimeric catalytic subcomplexes bound on opposite sides.</text>
</comment>
<dbReference type="GO" id="GO:0002183">
    <property type="term" value="P:cytoplasmic translational initiation"/>
    <property type="evidence" value="ECO:0000318"/>
    <property type="project" value="GO_Central"/>
</dbReference>
<dbReference type="SUPFAM" id="SSF100950">
    <property type="entry name" value="NagB/RpiA/CoA transferase-like"/>
    <property type="match status" value="1"/>
</dbReference>
<gene>
    <name evidence="10" type="ORF">BATDEDRAFT_11546</name>
</gene>
<dbReference type="EMBL" id="GL882884">
    <property type="protein sequence ID" value="EGF80193.1"/>
    <property type="molecule type" value="Genomic_DNA"/>
</dbReference>
<proteinExistence type="inferred from homology"/>
<evidence type="ECO:0000256" key="1">
    <source>
        <dbReference type="ARBA" id="ARBA00004514"/>
    </source>
</evidence>
<dbReference type="STRING" id="684364.F4P3C7"/>
<evidence type="ECO:0000256" key="2">
    <source>
        <dbReference type="ARBA" id="ARBA00007251"/>
    </source>
</evidence>
<dbReference type="Gene3D" id="3.40.50.10470">
    <property type="entry name" value="Translation initiation factor eif-2b, domain 2"/>
    <property type="match status" value="1"/>
</dbReference>
<comment type="similarity">
    <text evidence="2 9">Belongs to the eIF-2B alpha/beta/delta subunits family.</text>
</comment>
<dbReference type="Pfam" id="PF01008">
    <property type="entry name" value="IF-2B"/>
    <property type="match status" value="1"/>
</dbReference>
<dbReference type="GO" id="GO:0005851">
    <property type="term" value="C:eukaryotic translation initiation factor 2B complex"/>
    <property type="evidence" value="ECO:0000318"/>
    <property type="project" value="GO_Central"/>
</dbReference>
<reference evidence="10 11" key="1">
    <citation type="submission" date="2009-12" db="EMBL/GenBank/DDBJ databases">
        <title>The draft genome of Batrachochytrium dendrobatidis.</title>
        <authorList>
            <consortium name="US DOE Joint Genome Institute (JGI-PGF)"/>
            <person name="Kuo A."/>
            <person name="Salamov A."/>
            <person name="Schmutz J."/>
            <person name="Lucas S."/>
            <person name="Pitluck S."/>
            <person name="Rosenblum E."/>
            <person name="Stajich J."/>
            <person name="Eisen M."/>
            <person name="Grigoriev I.V."/>
        </authorList>
    </citation>
    <scope>NUCLEOTIDE SEQUENCE [LARGE SCALE GENOMIC DNA]</scope>
    <source>
        <strain evidence="11">JAM81 / FGSC 10211</strain>
    </source>
</reference>
<keyword evidence="4" id="KW-0396">Initiation factor</keyword>